<protein>
    <recommendedName>
        <fullName evidence="1">Spermatogenesis-associated protein 20-like TRX domain-containing protein</fullName>
    </recommendedName>
</protein>
<keyword evidence="3" id="KW-1185">Reference proteome</keyword>
<sequence>MLSVVSRIGTRNYLKSFNIYLHHNQIAKNSLRHTAVQNFDKNISRFLSYTMAHACSAREDHRKHKGVNRLIDEKSPYLLQHAHNPVNWFPWCDEALELAKKENKLIFLSIGYSTCHWCHVMEKESFEDIETAKIMNEKFINIKVDREERPEIDKLYMTFILLINGTGGWPLSIFLTPDLSPITGGTYFPNTDRWGMPGFKTILTKVANKWETSREDLTETGLSVIEAIRKSTMQKRADGDHDDHTMSVEDKFYQAIKIYKKAFDHEYGGTSGSPKFPEVSKINFLFHAFVQTKDNELLELALNTLDKIANGGIHDHVFGGFSRYSVDVKWHVPHFEKMLYDQAQLLMAYSNAYKITKKQKYLDIIHKTFRYLLKDLSHSSGGFFSGEDADSYPTSDSKEKLEGAFYVWSYDEIENLFKENHDKFKEFESLKPFDIYCYHYDIKEHGNVEPVSDPHGNLIDKNVLFVNGSLRDTAEKFGTNPDTIAALLEAGNDILHAERNKRPRPHLDRKILTSWNGLLLIGLSKIACISENTRRDEYLEVGKKLINFIKTYLYDNDKKKLLRVCYGENGETEPTIGSKPIYGYLDDYAFLIKGLIYFYVATLDVSYLRWAKELQDLQDEYFWDSQNGGYFYSEASQSDVVVRMKEDHDGAEPAGNSVSISNLVLLGAYFEDQNLKERTTAICNYFSNVSNMGYSLPEMLSSLLLIEIGLHMLVVVGPDGEKTRELVDVASDYYVPGLLCILLPIDRPHDVTRKSAASFKMIRNLPTAYCCHNKRCTLPMTDAKLIHEEFASKYLYIDESNVDKKD</sequence>
<dbReference type="PANTHER" id="PTHR42899">
    <property type="entry name" value="SPERMATOGENESIS-ASSOCIATED PROTEIN 20"/>
    <property type="match status" value="1"/>
</dbReference>
<evidence type="ECO:0000313" key="2">
    <source>
        <dbReference type="EMBL" id="CAG9805156.1"/>
    </source>
</evidence>
<feature type="domain" description="Spermatogenesis-associated protein 20-like TRX" evidence="1">
    <location>
        <begin position="68"/>
        <end position="228"/>
    </location>
</feature>
<dbReference type="OrthoDB" id="1923667at2759"/>
<dbReference type="PIRSF" id="PIRSF006402">
    <property type="entry name" value="UCP006402_thioredoxin"/>
    <property type="match status" value="1"/>
</dbReference>
<dbReference type="Gene3D" id="1.50.10.10">
    <property type="match status" value="2"/>
</dbReference>
<dbReference type="Gene3D" id="3.40.30.10">
    <property type="entry name" value="Glutaredoxin"/>
    <property type="match status" value="1"/>
</dbReference>
<reference evidence="2" key="2">
    <citation type="submission" date="2022-10" db="EMBL/GenBank/DDBJ databases">
        <authorList>
            <consortium name="ENA_rothamsted_submissions"/>
            <consortium name="culmorum"/>
            <person name="King R."/>
        </authorList>
    </citation>
    <scope>NUCLEOTIDE SEQUENCE</scope>
</reference>
<dbReference type="Proteomes" id="UP001153620">
    <property type="component" value="Chromosome 2"/>
</dbReference>
<accession>A0A9N9WT82</accession>
<dbReference type="Pfam" id="PF03190">
    <property type="entry name" value="Thioredox_DsbH"/>
    <property type="match status" value="1"/>
</dbReference>
<dbReference type="SUPFAM" id="SSF48208">
    <property type="entry name" value="Six-hairpin glycosidases"/>
    <property type="match status" value="1"/>
</dbReference>
<name>A0A9N9WT82_9DIPT</name>
<gene>
    <name evidence="2" type="ORF">CHIRRI_LOCUS8033</name>
</gene>
<dbReference type="PANTHER" id="PTHR42899:SF1">
    <property type="entry name" value="SPERMATOGENESIS-ASSOCIATED PROTEIN 20"/>
    <property type="match status" value="1"/>
</dbReference>
<dbReference type="EMBL" id="OU895878">
    <property type="protein sequence ID" value="CAG9805156.1"/>
    <property type="molecule type" value="Genomic_DNA"/>
</dbReference>
<dbReference type="InterPro" id="IPR004879">
    <property type="entry name" value="Ssp411-like_TRX"/>
</dbReference>
<reference evidence="2" key="1">
    <citation type="submission" date="2022-01" db="EMBL/GenBank/DDBJ databases">
        <authorList>
            <person name="King R."/>
        </authorList>
    </citation>
    <scope>NUCLEOTIDE SEQUENCE</scope>
</reference>
<dbReference type="GO" id="GO:0005975">
    <property type="term" value="P:carbohydrate metabolic process"/>
    <property type="evidence" value="ECO:0007669"/>
    <property type="project" value="InterPro"/>
</dbReference>
<dbReference type="InterPro" id="IPR012341">
    <property type="entry name" value="6hp_glycosidase-like_sf"/>
</dbReference>
<evidence type="ECO:0000259" key="1">
    <source>
        <dbReference type="Pfam" id="PF03190"/>
    </source>
</evidence>
<dbReference type="SUPFAM" id="SSF52833">
    <property type="entry name" value="Thioredoxin-like"/>
    <property type="match status" value="1"/>
</dbReference>
<evidence type="ECO:0000313" key="3">
    <source>
        <dbReference type="Proteomes" id="UP001153620"/>
    </source>
</evidence>
<proteinExistence type="predicted"/>
<dbReference type="InterPro" id="IPR008928">
    <property type="entry name" value="6-hairpin_glycosidase_sf"/>
</dbReference>
<dbReference type="InterPro" id="IPR036249">
    <property type="entry name" value="Thioredoxin-like_sf"/>
</dbReference>
<dbReference type="AlphaFoldDB" id="A0A9N9WT82"/>
<dbReference type="CDD" id="cd02955">
    <property type="entry name" value="SSP411"/>
    <property type="match status" value="1"/>
</dbReference>
<organism evidence="2 3">
    <name type="scientific">Chironomus riparius</name>
    <dbReference type="NCBI Taxonomy" id="315576"/>
    <lineage>
        <taxon>Eukaryota</taxon>
        <taxon>Metazoa</taxon>
        <taxon>Ecdysozoa</taxon>
        <taxon>Arthropoda</taxon>
        <taxon>Hexapoda</taxon>
        <taxon>Insecta</taxon>
        <taxon>Pterygota</taxon>
        <taxon>Neoptera</taxon>
        <taxon>Endopterygota</taxon>
        <taxon>Diptera</taxon>
        <taxon>Nematocera</taxon>
        <taxon>Chironomoidea</taxon>
        <taxon>Chironomidae</taxon>
        <taxon>Chironominae</taxon>
        <taxon>Chironomus</taxon>
    </lineage>
</organism>
<dbReference type="InterPro" id="IPR024705">
    <property type="entry name" value="Ssp411"/>
</dbReference>